<feature type="binding site" evidence="11">
    <location>
        <begin position="9"/>
        <end position="14"/>
    </location>
    <ligand>
        <name>FAD</name>
        <dbReference type="ChEBI" id="CHEBI:57692"/>
    </ligand>
</feature>
<dbReference type="InterPro" id="IPR049312">
    <property type="entry name" value="GIDA_C_N"/>
</dbReference>
<dbReference type="AlphaFoldDB" id="E0UR17"/>
<keyword evidence="8 11" id="KW-0520">NAD</keyword>
<dbReference type="InterPro" id="IPR036188">
    <property type="entry name" value="FAD/NAD-bd_sf"/>
</dbReference>
<gene>
    <name evidence="11" type="primary">mnmG</name>
    <name evidence="11" type="synonym">gidA</name>
    <name evidence="13" type="ordered locus">Saut_1930</name>
</gene>
<dbReference type="InterPro" id="IPR004416">
    <property type="entry name" value="MnmG"/>
</dbReference>
<comment type="cofactor">
    <cofactor evidence="1 11">
        <name>FAD</name>
        <dbReference type="ChEBI" id="CHEBI:57692"/>
    </cofactor>
</comment>
<evidence type="ECO:0000313" key="13">
    <source>
        <dbReference type="EMBL" id="ADN09973.1"/>
    </source>
</evidence>
<dbReference type="PROSITE" id="PS01280">
    <property type="entry name" value="GIDA_1"/>
    <property type="match status" value="1"/>
</dbReference>
<dbReference type="FunFam" id="3.50.50.60:FF:000002">
    <property type="entry name" value="tRNA uridine 5-carboxymethylaminomethyl modification enzyme MnmG"/>
    <property type="match status" value="1"/>
</dbReference>
<dbReference type="Pfam" id="PF13932">
    <property type="entry name" value="SAM_GIDA_C"/>
    <property type="match status" value="1"/>
</dbReference>
<dbReference type="HOGENOM" id="CLU_007831_2_2_7"/>
<dbReference type="Proteomes" id="UP000007803">
    <property type="component" value="Chromosome"/>
</dbReference>
<evidence type="ECO:0000256" key="10">
    <source>
        <dbReference type="ARBA" id="ARBA00031800"/>
    </source>
</evidence>
<feature type="binding site" evidence="11">
    <location>
        <position position="189"/>
    </location>
    <ligand>
        <name>FAD</name>
        <dbReference type="ChEBI" id="CHEBI:57692"/>
    </ligand>
</feature>
<dbReference type="eggNOG" id="COG0445">
    <property type="taxonomic scope" value="Bacteria"/>
</dbReference>
<proteinExistence type="inferred from homology"/>
<dbReference type="SMART" id="SM01228">
    <property type="entry name" value="GIDA_assoc_3"/>
    <property type="match status" value="1"/>
</dbReference>
<dbReference type="Pfam" id="PF21680">
    <property type="entry name" value="GIDA_C_1st"/>
    <property type="match status" value="1"/>
</dbReference>
<evidence type="ECO:0000256" key="7">
    <source>
        <dbReference type="ARBA" id="ARBA00022827"/>
    </source>
</evidence>
<dbReference type="SUPFAM" id="SSF51905">
    <property type="entry name" value="FAD/NAD(P)-binding domain"/>
    <property type="match status" value="1"/>
</dbReference>
<evidence type="ECO:0000256" key="3">
    <source>
        <dbReference type="ARBA" id="ARBA00007653"/>
    </source>
</evidence>
<dbReference type="InterPro" id="IPR040131">
    <property type="entry name" value="MnmG_N"/>
</dbReference>
<dbReference type="Gene3D" id="1.10.150.570">
    <property type="entry name" value="GidA associated domain, C-terminal subdomain"/>
    <property type="match status" value="1"/>
</dbReference>
<dbReference type="NCBIfam" id="TIGR00136">
    <property type="entry name" value="mnmG_gidA"/>
    <property type="match status" value="1"/>
</dbReference>
<dbReference type="GO" id="GO:0005829">
    <property type="term" value="C:cytosol"/>
    <property type="evidence" value="ECO:0007669"/>
    <property type="project" value="TreeGrafter"/>
</dbReference>
<dbReference type="OrthoDB" id="9815560at2"/>
<dbReference type="GO" id="GO:0002098">
    <property type="term" value="P:tRNA wobble uridine modification"/>
    <property type="evidence" value="ECO:0007669"/>
    <property type="project" value="InterPro"/>
</dbReference>
<feature type="binding site" evidence="11">
    <location>
        <position position="383"/>
    </location>
    <ligand>
        <name>FAD</name>
        <dbReference type="ChEBI" id="CHEBI:57692"/>
    </ligand>
</feature>
<dbReference type="GO" id="GO:0030488">
    <property type="term" value="P:tRNA methylation"/>
    <property type="evidence" value="ECO:0007669"/>
    <property type="project" value="TreeGrafter"/>
</dbReference>
<dbReference type="Gene3D" id="3.50.50.60">
    <property type="entry name" value="FAD/NAD(P)-binding domain"/>
    <property type="match status" value="2"/>
</dbReference>
<keyword evidence="6 11" id="KW-0819">tRNA processing</keyword>
<dbReference type="PANTHER" id="PTHR11806">
    <property type="entry name" value="GLUCOSE INHIBITED DIVISION PROTEIN A"/>
    <property type="match status" value="1"/>
</dbReference>
<feature type="binding site" evidence="11">
    <location>
        <position position="121"/>
    </location>
    <ligand>
        <name>FAD</name>
        <dbReference type="ChEBI" id="CHEBI:57692"/>
    </ligand>
</feature>
<accession>E0UR17</accession>
<feature type="domain" description="tRNA uridine 5-carboxymethylaminomethyl modification enzyme C-terminal subdomain" evidence="12">
    <location>
        <begin position="558"/>
        <end position="629"/>
    </location>
</feature>
<dbReference type="FunFam" id="1.10.150.570:FF:000001">
    <property type="entry name" value="tRNA uridine 5-carboxymethylaminomethyl modification enzyme MnmG"/>
    <property type="match status" value="1"/>
</dbReference>
<protein>
    <recommendedName>
        <fullName evidence="4 11">tRNA uridine 5-carboxymethylaminomethyl modification enzyme MnmG</fullName>
    </recommendedName>
    <alternativeName>
        <fullName evidence="10 11">Glucose-inhibited division protein A</fullName>
    </alternativeName>
</protein>
<dbReference type="PROSITE" id="PS01281">
    <property type="entry name" value="GIDA_2"/>
    <property type="match status" value="1"/>
</dbReference>
<dbReference type="Pfam" id="PF01134">
    <property type="entry name" value="GIDA"/>
    <property type="match status" value="1"/>
</dbReference>
<dbReference type="InterPro" id="IPR026904">
    <property type="entry name" value="MnmG_C"/>
</dbReference>
<keyword evidence="5 11" id="KW-0285">Flavoprotein</keyword>
<dbReference type="InterPro" id="IPR002218">
    <property type="entry name" value="MnmG-rel"/>
</dbReference>
<dbReference type="EMBL" id="CP002205">
    <property type="protein sequence ID" value="ADN09973.1"/>
    <property type="molecule type" value="Genomic_DNA"/>
</dbReference>
<sequence>MDYDVIVVGGGHAGIEASLASARMGNKTLLVSMLAENVGATSCNPAVGGLAKGHLVRELDALGGEMGLITDEAGIQFRILNQTKGPAVRGSRAQIDMDKYRVIARNVVLGTPNLDLAQDTVESLIIEDKVNSEAREGTLGCKEVKGVVTTLLNEYRANKVIITSGTFLNGIIHVGEVQQIGGRYGEQRSVGLSASLKNDCGLNIARLKTGTCARIDSSSIDFSVMEEQGGDELPNPFSFRTDREKFRATKEQLPCYIAYTNETTHKIIESNFYRAPLFTGQIAGKSPRYCPSIEDKIDKFPDKDRHHLFLEPQTMENTEIYVNGMSTSLPPEVQRDMIHSVQGMENAKIVRYGYAIEYDFVDPRELKHSLETKKIKGLYLAGQINGTTGYEEAAAQGIMAGINAGLALQGKEPLILRRDEAYIGVLIDDLVTKGTNEPYRMFTSRAEYRLLLREESADVRLGHYGHELGLVSDEEYERIKLKAQQIREGAQLLEETKFTPNKEFNALLASMDEQPLKDVSTAQQLVARKTFDVEKMIKIVPELDKYDDYIKDEILVEGKYARYVDKQSQEIERMKKYLKIAIPQDFDFSIVSGLSNEIQEKLAEFNPPTLQAAMNISGITPAAIEILHIYIKMAKRK</sequence>
<evidence type="ECO:0000313" key="14">
    <source>
        <dbReference type="Proteomes" id="UP000007803"/>
    </source>
</evidence>
<keyword evidence="11" id="KW-0963">Cytoplasm</keyword>
<comment type="subcellular location">
    <subcellularLocation>
        <location evidence="11">Cytoplasm</location>
    </subcellularLocation>
</comment>
<evidence type="ECO:0000256" key="1">
    <source>
        <dbReference type="ARBA" id="ARBA00001974"/>
    </source>
</evidence>
<feature type="binding site" evidence="11">
    <location>
        <begin position="286"/>
        <end position="300"/>
    </location>
    <ligand>
        <name>NAD(+)</name>
        <dbReference type="ChEBI" id="CHEBI:57540"/>
    </ligand>
</feature>
<dbReference type="PANTHER" id="PTHR11806:SF0">
    <property type="entry name" value="PROTEIN MTO1 HOMOLOG, MITOCHONDRIAL"/>
    <property type="match status" value="1"/>
</dbReference>
<dbReference type="STRING" id="563040.Saut_1930"/>
<comment type="function">
    <text evidence="2 11">NAD-binding protein involved in the addition of a carboxymethylaminomethyl (cmnm) group at the wobble position (U34) of certain tRNAs, forming tRNA-cmnm(5)s(2)U34.</text>
</comment>
<evidence type="ECO:0000256" key="8">
    <source>
        <dbReference type="ARBA" id="ARBA00023027"/>
    </source>
</evidence>
<dbReference type="InterPro" id="IPR044920">
    <property type="entry name" value="MnmG_C_subdom_sf"/>
</dbReference>
<dbReference type="InterPro" id="IPR020595">
    <property type="entry name" value="MnmG-rel_CS"/>
</dbReference>
<organism evidence="13 14">
    <name type="scientific">Sulfurimonas autotrophica (strain ATCC BAA-671 / DSM 16294 / JCM 11897 / OK10)</name>
    <dbReference type="NCBI Taxonomy" id="563040"/>
    <lineage>
        <taxon>Bacteria</taxon>
        <taxon>Pseudomonadati</taxon>
        <taxon>Campylobacterota</taxon>
        <taxon>Epsilonproteobacteria</taxon>
        <taxon>Campylobacterales</taxon>
        <taxon>Sulfurimonadaceae</taxon>
        <taxon>Sulfurimonas</taxon>
    </lineage>
</organism>
<comment type="similarity">
    <text evidence="3 11">Belongs to the MnmG family.</text>
</comment>
<dbReference type="InterPro" id="IPR047001">
    <property type="entry name" value="MnmG_C_subdom"/>
</dbReference>
<dbReference type="HAMAP" id="MF_00129">
    <property type="entry name" value="MnmG_GidA"/>
    <property type="match status" value="1"/>
</dbReference>
<evidence type="ECO:0000256" key="2">
    <source>
        <dbReference type="ARBA" id="ARBA00003717"/>
    </source>
</evidence>
<evidence type="ECO:0000259" key="12">
    <source>
        <dbReference type="SMART" id="SM01228"/>
    </source>
</evidence>
<evidence type="ECO:0000256" key="11">
    <source>
        <dbReference type="HAMAP-Rule" id="MF_00129"/>
    </source>
</evidence>
<dbReference type="Gene3D" id="1.10.10.1800">
    <property type="entry name" value="tRNA uridine 5-carboxymethylaminomethyl modification enzyme MnmG/GidA"/>
    <property type="match status" value="1"/>
</dbReference>
<keyword evidence="7 11" id="KW-0274">FAD</keyword>
<dbReference type="GO" id="GO:0050660">
    <property type="term" value="F:flavin adenine dinucleotide binding"/>
    <property type="evidence" value="ECO:0007669"/>
    <property type="project" value="UniProtKB-UniRule"/>
</dbReference>
<dbReference type="RefSeq" id="WP_013327726.1">
    <property type="nucleotide sequence ID" value="NC_014506.1"/>
</dbReference>
<reference evidence="14" key="1">
    <citation type="journal article" date="2010" name="Stand. Genomic Sci.">
        <title>Complete genome sequence of Sulfurimonas autotrophica type strain (OK10).</title>
        <authorList>
            <person name="Sikorski J."/>
            <person name="Munk C."/>
            <person name="Lapidus A."/>
            <person name="Djao O."/>
            <person name="Lucas S."/>
            <person name="Glavina Del Rio T."/>
            <person name="Nolan M."/>
            <person name="Tice H."/>
            <person name="Han C."/>
            <person name="Cheng J."/>
            <person name="Tapia R."/>
            <person name="Goodwin L."/>
            <person name="Pitluck S."/>
            <person name="Liolios K."/>
            <person name="Ivanova N."/>
            <person name="Mavromatis K."/>
            <person name="Mikhailova N."/>
            <person name="Pati A."/>
            <person name="Sims D."/>
            <person name="Meincke L."/>
            <person name="Brettin T."/>
            <person name="Detter J."/>
            <person name="Chen A."/>
            <person name="Palaniappan K."/>
            <person name="Land M."/>
            <person name="Hauser L."/>
            <person name="Chang Y."/>
            <person name="Jeffries C."/>
            <person name="Rohde M."/>
            <person name="Lang E."/>
            <person name="Spring S."/>
            <person name="Goker M."/>
            <person name="Woyke T."/>
            <person name="Bristow J."/>
            <person name="Eisen J."/>
            <person name="Markowitz V."/>
            <person name="Hugenholtz P."/>
            <person name="Kyrpides N."/>
            <person name="Klenk H."/>
        </authorList>
    </citation>
    <scope>NUCLEOTIDE SEQUENCE [LARGE SCALE GENOMIC DNA]</scope>
    <source>
        <strain evidence="14">ATCC BAA-671 / DSM 16294 / JCM 11897 / OK10</strain>
    </source>
</reference>
<evidence type="ECO:0000256" key="5">
    <source>
        <dbReference type="ARBA" id="ARBA00022630"/>
    </source>
</evidence>
<name>E0UR17_SULAO</name>
<evidence type="ECO:0000256" key="6">
    <source>
        <dbReference type="ARBA" id="ARBA00022694"/>
    </source>
</evidence>
<dbReference type="KEGG" id="sua:Saut_1930"/>
<comment type="subunit">
    <text evidence="9 11">Homodimer. Heterotetramer of two MnmE and two MnmG subunits.</text>
</comment>
<evidence type="ECO:0000256" key="9">
    <source>
        <dbReference type="ARBA" id="ARBA00025948"/>
    </source>
</evidence>
<keyword evidence="14" id="KW-1185">Reference proteome</keyword>
<evidence type="ECO:0000256" key="4">
    <source>
        <dbReference type="ARBA" id="ARBA00020461"/>
    </source>
</evidence>